<organism evidence="2 3">
    <name type="scientific">Hyphomonas jannaschiana VP2</name>
    <dbReference type="NCBI Taxonomy" id="1280952"/>
    <lineage>
        <taxon>Bacteria</taxon>
        <taxon>Pseudomonadati</taxon>
        <taxon>Pseudomonadota</taxon>
        <taxon>Alphaproteobacteria</taxon>
        <taxon>Hyphomonadales</taxon>
        <taxon>Hyphomonadaceae</taxon>
        <taxon>Hyphomonas</taxon>
    </lineage>
</organism>
<dbReference type="PANTHER" id="PTHR43798:SF33">
    <property type="entry name" value="HYDROLASE, PUTATIVE (AFU_ORTHOLOGUE AFUA_2G14860)-RELATED"/>
    <property type="match status" value="1"/>
</dbReference>
<proteinExistence type="predicted"/>
<dbReference type="GO" id="GO:0016020">
    <property type="term" value="C:membrane"/>
    <property type="evidence" value="ECO:0007669"/>
    <property type="project" value="TreeGrafter"/>
</dbReference>
<keyword evidence="2" id="KW-0378">Hydrolase</keyword>
<name>A0A059F990_9PROT</name>
<evidence type="ECO:0000313" key="3">
    <source>
        <dbReference type="Proteomes" id="UP000024816"/>
    </source>
</evidence>
<dbReference type="InterPro" id="IPR029058">
    <property type="entry name" value="AB_hydrolase_fold"/>
</dbReference>
<dbReference type="EMBL" id="ARYJ01000009">
    <property type="protein sequence ID" value="KCZ87172.1"/>
    <property type="molecule type" value="Genomic_DNA"/>
</dbReference>
<evidence type="ECO:0000259" key="1">
    <source>
        <dbReference type="Pfam" id="PF12697"/>
    </source>
</evidence>
<dbReference type="Pfam" id="PF12697">
    <property type="entry name" value="Abhydrolase_6"/>
    <property type="match status" value="1"/>
</dbReference>
<dbReference type="PANTHER" id="PTHR43798">
    <property type="entry name" value="MONOACYLGLYCEROL LIPASE"/>
    <property type="match status" value="1"/>
</dbReference>
<dbReference type="Gene3D" id="3.40.50.1820">
    <property type="entry name" value="alpha/beta hydrolase"/>
    <property type="match status" value="1"/>
</dbReference>
<protein>
    <submittedName>
        <fullName evidence="2">Alpha/beta fold family hydrolase</fullName>
    </submittedName>
</protein>
<dbReference type="STRING" id="1280952.HJA_13260"/>
<sequence>MTDDIYYRSPDGLNLYAKRYGPADAPLSILCMHGLTRNHKDFEPMIAALPDRYQFIAVDVRGRGLSDRDPKAENYSPAIYAGDMATLLDHLNLKRVALIGTSMGGLMSMIMMKTMPDRICGVVLNDVGPVFEKSGLDRIAAYTSNTEPKAGWDDAARSVGEVQAEIFPDYGPQQWLAFARRTYRELDDGRVALDYDPAITRTVAQVRPGLLTRIAMWKLYKDMTKVPLLLIRGETSDILSAKTAAKMIRKHPDASLITVPRIGHAPILDEPEAVEGIRDFLTKVEART</sequence>
<comment type="caution">
    <text evidence="2">The sequence shown here is derived from an EMBL/GenBank/DDBJ whole genome shotgun (WGS) entry which is preliminary data.</text>
</comment>
<dbReference type="OrthoDB" id="9791366at2"/>
<dbReference type="InterPro" id="IPR000073">
    <property type="entry name" value="AB_hydrolase_1"/>
</dbReference>
<feature type="domain" description="AB hydrolase-1" evidence="1">
    <location>
        <begin position="29"/>
        <end position="274"/>
    </location>
</feature>
<dbReference type="Proteomes" id="UP000024816">
    <property type="component" value="Unassembled WGS sequence"/>
</dbReference>
<evidence type="ECO:0000313" key="2">
    <source>
        <dbReference type="EMBL" id="KCZ87172.1"/>
    </source>
</evidence>
<dbReference type="eggNOG" id="COG0596">
    <property type="taxonomic scope" value="Bacteria"/>
</dbReference>
<dbReference type="GO" id="GO:0046464">
    <property type="term" value="P:acylglycerol catabolic process"/>
    <property type="evidence" value="ECO:0007669"/>
    <property type="project" value="TreeGrafter"/>
</dbReference>
<dbReference type="SUPFAM" id="SSF53474">
    <property type="entry name" value="alpha/beta-Hydrolases"/>
    <property type="match status" value="1"/>
</dbReference>
<keyword evidence="3" id="KW-1185">Reference proteome</keyword>
<dbReference type="RefSeq" id="WP_035583134.1">
    <property type="nucleotide sequence ID" value="NZ_ARYJ01000009.1"/>
</dbReference>
<dbReference type="InterPro" id="IPR050266">
    <property type="entry name" value="AB_hydrolase_sf"/>
</dbReference>
<dbReference type="PATRIC" id="fig|1280952.3.peg.2653"/>
<reference evidence="2 3" key="1">
    <citation type="journal article" date="2014" name="Antonie Van Leeuwenhoek">
        <title>Hyphomonas beringensis sp. nov. and Hyphomonas chukchiensis sp. nov., isolated from surface seawater of the Bering Sea and Chukchi Sea.</title>
        <authorList>
            <person name="Li C."/>
            <person name="Lai Q."/>
            <person name="Li G."/>
            <person name="Dong C."/>
            <person name="Wang J."/>
            <person name="Liao Y."/>
            <person name="Shao Z."/>
        </authorList>
    </citation>
    <scope>NUCLEOTIDE SEQUENCE [LARGE SCALE GENOMIC DNA]</scope>
    <source>
        <strain evidence="2 3">VP2</strain>
    </source>
</reference>
<dbReference type="AlphaFoldDB" id="A0A059F990"/>
<dbReference type="GO" id="GO:0047372">
    <property type="term" value="F:monoacylglycerol lipase activity"/>
    <property type="evidence" value="ECO:0007669"/>
    <property type="project" value="TreeGrafter"/>
</dbReference>
<accession>A0A059F990</accession>
<gene>
    <name evidence="2" type="ORF">HJA_13260</name>
</gene>